<evidence type="ECO:0000256" key="1">
    <source>
        <dbReference type="SAM" id="Phobius"/>
    </source>
</evidence>
<proteinExistence type="predicted"/>
<reference evidence="4" key="1">
    <citation type="submission" date="2023-06" db="EMBL/GenBank/DDBJ databases">
        <title>Genomic of Agaribacillus aureum.</title>
        <authorList>
            <person name="Wang G."/>
        </authorList>
    </citation>
    <scope>NUCLEOTIDE SEQUENCE</scope>
    <source>
        <strain evidence="4">BMA12</strain>
    </source>
</reference>
<accession>A0ABT8LH74</accession>
<feature type="domain" description="FecR protein" evidence="2">
    <location>
        <begin position="130"/>
        <end position="224"/>
    </location>
</feature>
<dbReference type="PIRSF" id="PIRSF018266">
    <property type="entry name" value="FecR"/>
    <property type="match status" value="1"/>
</dbReference>
<keyword evidence="1" id="KW-0812">Transmembrane</keyword>
<dbReference type="InterPro" id="IPR012373">
    <property type="entry name" value="Ferrdict_sens_TM"/>
</dbReference>
<dbReference type="Pfam" id="PF16344">
    <property type="entry name" value="FecR_C"/>
    <property type="match status" value="1"/>
</dbReference>
<feature type="transmembrane region" description="Helical" evidence="1">
    <location>
        <begin position="95"/>
        <end position="115"/>
    </location>
</feature>
<gene>
    <name evidence="4" type="ORF">QQ020_28635</name>
</gene>
<dbReference type="InterPro" id="IPR032508">
    <property type="entry name" value="FecR_C"/>
</dbReference>
<keyword evidence="5" id="KW-1185">Reference proteome</keyword>
<dbReference type="InterPro" id="IPR006860">
    <property type="entry name" value="FecR"/>
</dbReference>
<feature type="domain" description="Protein FecR C-terminal" evidence="3">
    <location>
        <begin position="267"/>
        <end position="337"/>
    </location>
</feature>
<comment type="caution">
    <text evidence="4">The sequence shown here is derived from an EMBL/GenBank/DDBJ whole genome shotgun (WGS) entry which is preliminary data.</text>
</comment>
<sequence length="343" mass="40145">MKYEHYSESDFLKDDFFVKWVMENDPEIDLFWTEWIENHPEKRKIISSARWIIESTHYKNNYDLTSKEYINIYENILKNERDPIIPKHHDNRKPFLLAVAAVFLIFCIAFLFYHYTSESASDQLTSYTSMHTKKGEKHTFKMEDGTIVKLNAGSSIRYPKVFSKKDARIVFLEGEAFFKVAEDKSRPFIVKSTLVTTRVIGTKFNVKNNFENGNTRVALLEGEVIVTHAYSDNAMLLKPMQMVICSKEGMDKTDFDREETIGWTEKKLVFKDDSSAQVIKKLEDWYGVEIILEGDKMFDHAYTGIFINEPLENVLMGISYTVHGSFTYRINNKQVIIKKHKQK</sequence>
<dbReference type="EMBL" id="JAUJEB010000007">
    <property type="protein sequence ID" value="MDN5216080.1"/>
    <property type="molecule type" value="Genomic_DNA"/>
</dbReference>
<keyword evidence="1" id="KW-1133">Transmembrane helix</keyword>
<evidence type="ECO:0000259" key="2">
    <source>
        <dbReference type="Pfam" id="PF04773"/>
    </source>
</evidence>
<evidence type="ECO:0000313" key="5">
    <source>
        <dbReference type="Proteomes" id="UP001172083"/>
    </source>
</evidence>
<name>A0ABT8LH74_9BACT</name>
<evidence type="ECO:0000313" key="4">
    <source>
        <dbReference type="EMBL" id="MDN5216080.1"/>
    </source>
</evidence>
<dbReference type="Pfam" id="PF04773">
    <property type="entry name" value="FecR"/>
    <property type="match status" value="1"/>
</dbReference>
<dbReference type="Gene3D" id="2.60.120.1440">
    <property type="match status" value="1"/>
</dbReference>
<dbReference type="RefSeq" id="WP_346761414.1">
    <property type="nucleotide sequence ID" value="NZ_JAUJEB010000007.1"/>
</dbReference>
<evidence type="ECO:0000259" key="3">
    <source>
        <dbReference type="Pfam" id="PF16344"/>
    </source>
</evidence>
<protein>
    <submittedName>
        <fullName evidence="4">FecR domain-containing protein</fullName>
    </submittedName>
</protein>
<dbReference type="PANTHER" id="PTHR30273:SF2">
    <property type="entry name" value="PROTEIN FECR"/>
    <property type="match status" value="1"/>
</dbReference>
<dbReference type="Gene3D" id="3.55.50.30">
    <property type="match status" value="1"/>
</dbReference>
<dbReference type="PANTHER" id="PTHR30273">
    <property type="entry name" value="PERIPLASMIC SIGNAL SENSOR AND SIGMA FACTOR ACTIVATOR FECR-RELATED"/>
    <property type="match status" value="1"/>
</dbReference>
<organism evidence="4 5">
    <name type="scientific">Agaribacillus aureus</name>
    <dbReference type="NCBI Taxonomy" id="3051825"/>
    <lineage>
        <taxon>Bacteria</taxon>
        <taxon>Pseudomonadati</taxon>
        <taxon>Bacteroidota</taxon>
        <taxon>Cytophagia</taxon>
        <taxon>Cytophagales</taxon>
        <taxon>Splendidivirgaceae</taxon>
        <taxon>Agaribacillus</taxon>
    </lineage>
</organism>
<keyword evidence="1" id="KW-0472">Membrane</keyword>
<dbReference type="Proteomes" id="UP001172083">
    <property type="component" value="Unassembled WGS sequence"/>
</dbReference>